<dbReference type="InterPro" id="IPR032869">
    <property type="entry name" value="WHH_dom_containing"/>
</dbReference>
<proteinExistence type="predicted"/>
<gene>
    <name evidence="1" type="ORF">GCM10009430_42980</name>
</gene>
<comment type="caution">
    <text evidence="1">The sequence shown here is derived from an EMBL/GenBank/DDBJ whole genome shotgun (WGS) entry which is preliminary data.</text>
</comment>
<protein>
    <submittedName>
        <fullName evidence="1">Uncharacterized protein</fullName>
    </submittedName>
</protein>
<dbReference type="EMBL" id="BAAAGE010000005">
    <property type="protein sequence ID" value="GAA0731133.1"/>
    <property type="molecule type" value="Genomic_DNA"/>
</dbReference>
<evidence type="ECO:0000313" key="2">
    <source>
        <dbReference type="Proteomes" id="UP001501758"/>
    </source>
</evidence>
<dbReference type="Pfam" id="PF14414">
    <property type="entry name" value="WHH"/>
    <property type="match status" value="1"/>
</dbReference>
<dbReference type="Proteomes" id="UP001501758">
    <property type="component" value="Unassembled WGS sequence"/>
</dbReference>
<dbReference type="RefSeq" id="WP_343914308.1">
    <property type="nucleotide sequence ID" value="NZ_BAAAGE010000005.1"/>
</dbReference>
<sequence>MYAYDYGVRNFNKKYQPFPNITVFNDQIEVLDQSSSLFSEVLIYKQVTLDENNDSYARITPSGIEYSDLFIKEYLQKFGQFQSTGETRNIVGFSAQREIFEFKGNYFVFNPEIVILDEVVVTAKGTGNKKKFAPDLRLLSEQLQGSELSVILFITKDGAKLERAYQKIDQFGANEIVMFVEKDDAYNTFGSVIRVNSGDEITESTEIPFNDIAKLTKTFEIGVNSSAIKDVLEDHVKDKDSVFYLIRNVFQKGIEVVNIPANFALEKVADAMDAVSKGIEDNLKIGSKYWKAYDQEGNPDKTYSPILPGFELIEQLETLNENIDYDQLLSGFTQKLDALESQLQTGIDKIPFQLIRDFVKEKVSVLFDFINEGKSFLKEVALQILSFTKSYFIFLNSFLVGLINSLVDVIKGIFDLIGLICKIVIGINKAQEQTAKTPASMFSLFVELFENAMETTAKLFTLKNIKAFFKFMIGLFVKFLTSPPSISSDKLGYGIGYLIGFIVEEVVFAILTGGAKTVGTALKLAADSYKSLIRGVYQATKKTIKLTIDGILTIIREIQKQVNDFPKLLDDLGKWLDEVLQVGRKIDAYAQFAKGLIRALQDLGVDIARTLLNGTERAVVTQYGDVIYEGPFQNFFNALTDFNKKAGVNRNQLKQRLDEIASGLNEEMLSILKKKKLKVERKPRATKTLDVVDRNGKIVFRGLPDDVPKFLEFINKPLEQRRKLILEMQKTLRGKTTKYNQLKTLDKGYDIPTSKSGTSPDFDGLTEYLYQGNAKFGKVKIKITGSRDVDFAQANELMKLDEIPEGYTWHHLDDLDENLEGTMQLVKSTIHTATYKHFGSAKQLQELLDIKKYL</sequence>
<evidence type="ECO:0000313" key="1">
    <source>
        <dbReference type="EMBL" id="GAA0731133.1"/>
    </source>
</evidence>
<reference evidence="1 2" key="1">
    <citation type="journal article" date="2019" name="Int. J. Syst. Evol. Microbiol.">
        <title>The Global Catalogue of Microorganisms (GCM) 10K type strain sequencing project: providing services to taxonomists for standard genome sequencing and annotation.</title>
        <authorList>
            <consortium name="The Broad Institute Genomics Platform"/>
            <consortium name="The Broad Institute Genome Sequencing Center for Infectious Disease"/>
            <person name="Wu L."/>
            <person name="Ma J."/>
        </authorList>
    </citation>
    <scope>NUCLEOTIDE SEQUENCE [LARGE SCALE GENOMIC DNA]</scope>
    <source>
        <strain evidence="1 2">JCM 15974</strain>
    </source>
</reference>
<keyword evidence="2" id="KW-1185">Reference proteome</keyword>
<accession>A0ABN1J7G9</accession>
<organism evidence="1 2">
    <name type="scientific">Aquimarina litoralis</name>
    <dbReference type="NCBI Taxonomy" id="584605"/>
    <lineage>
        <taxon>Bacteria</taxon>
        <taxon>Pseudomonadati</taxon>
        <taxon>Bacteroidota</taxon>
        <taxon>Flavobacteriia</taxon>
        <taxon>Flavobacteriales</taxon>
        <taxon>Flavobacteriaceae</taxon>
        <taxon>Aquimarina</taxon>
    </lineage>
</organism>
<name>A0ABN1J7G9_9FLAO</name>